<evidence type="ECO:0000313" key="10">
    <source>
        <dbReference type="EMBL" id="KNC21659.1"/>
    </source>
</evidence>
<dbReference type="Pfam" id="PF03769">
    <property type="entry name" value="Attacin_C"/>
    <property type="match status" value="1"/>
</dbReference>
<keyword evidence="3" id="KW-0964">Secreted</keyword>
<evidence type="ECO:0000256" key="2">
    <source>
        <dbReference type="ARBA" id="ARBA00007550"/>
    </source>
</evidence>
<keyword evidence="7" id="KW-0044">Antibiotic</keyword>
<keyword evidence="8" id="KW-0732">Signal</keyword>
<feature type="chain" id="PRO_5005535067" description="Attacin C-terminal domain-containing protein" evidence="8">
    <location>
        <begin position="20"/>
        <end position="303"/>
    </location>
</feature>
<organism evidence="10 11">
    <name type="scientific">Lucilia cuprina</name>
    <name type="common">Green bottle fly</name>
    <name type="synonym">Australian sheep blowfly</name>
    <dbReference type="NCBI Taxonomy" id="7375"/>
    <lineage>
        <taxon>Eukaryota</taxon>
        <taxon>Metazoa</taxon>
        <taxon>Ecdysozoa</taxon>
        <taxon>Arthropoda</taxon>
        <taxon>Hexapoda</taxon>
        <taxon>Insecta</taxon>
        <taxon>Pterygota</taxon>
        <taxon>Neoptera</taxon>
        <taxon>Endopterygota</taxon>
        <taxon>Diptera</taxon>
        <taxon>Brachycera</taxon>
        <taxon>Muscomorpha</taxon>
        <taxon>Oestroidea</taxon>
        <taxon>Calliphoridae</taxon>
        <taxon>Luciliinae</taxon>
        <taxon>Lucilia</taxon>
    </lineage>
</organism>
<keyword evidence="5" id="KW-0399">Innate immunity</keyword>
<evidence type="ECO:0000256" key="8">
    <source>
        <dbReference type="SAM" id="SignalP"/>
    </source>
</evidence>
<evidence type="ECO:0000259" key="9">
    <source>
        <dbReference type="Pfam" id="PF03769"/>
    </source>
</evidence>
<sequence>MKSIFIVAACLAFAALVSAFPQRAYPQHLVYYPTPTQRPAESIRVRREVIAGHTVAKNPNGGHDVSVSATKVIGNEHGIAYGNAFAQGNTKGGDTLRGITFGAGSNGVSASVTKAQTDLTDSFIKQAQANLNVDNLNAISAHVGQVNTKIKGFNFNSNPERKFITIKWKNGNGFGASYNREKNKGISETERKAFIANLLNSRRHNLDASFYDTNVAYNNGYNFGTTGGMLDYTHADGHGLNAALTRYTGIGKKAEVNGYANLFTSQDGRATLNANAGASRWLNGPYGGQNDYGFGLGFRYNDW</sequence>
<evidence type="ECO:0000256" key="6">
    <source>
        <dbReference type="ARBA" id="ARBA00022859"/>
    </source>
</evidence>
<feature type="domain" description="Attacin C-terminal" evidence="9">
    <location>
        <begin position="187"/>
        <end position="301"/>
    </location>
</feature>
<feature type="signal peptide" evidence="8">
    <location>
        <begin position="1"/>
        <end position="19"/>
    </location>
</feature>
<comment type="caution">
    <text evidence="10">The sequence shown here is derived from an EMBL/GenBank/DDBJ whole genome shotgun (WGS) entry which is preliminary data.</text>
</comment>
<dbReference type="Proteomes" id="UP000037069">
    <property type="component" value="Unassembled WGS sequence"/>
</dbReference>
<evidence type="ECO:0000256" key="3">
    <source>
        <dbReference type="ARBA" id="ARBA00022525"/>
    </source>
</evidence>
<accession>A0A0L0BQZ2</accession>
<proteinExistence type="inferred from homology"/>
<comment type="similarity">
    <text evidence="2">Belongs to the attacin/sarcotoxin-2 family.</text>
</comment>
<protein>
    <recommendedName>
        <fullName evidence="9">Attacin C-terminal domain-containing protein</fullName>
    </recommendedName>
</protein>
<keyword evidence="11" id="KW-1185">Reference proteome</keyword>
<dbReference type="InterPro" id="IPR005521">
    <property type="entry name" value="Attacin_C"/>
</dbReference>
<dbReference type="GO" id="GO:0042742">
    <property type="term" value="P:defense response to bacterium"/>
    <property type="evidence" value="ECO:0007669"/>
    <property type="project" value="UniProtKB-KW"/>
</dbReference>
<comment type="subcellular location">
    <subcellularLocation>
        <location evidence="1">Secreted</location>
    </subcellularLocation>
</comment>
<keyword evidence="6" id="KW-0391">Immunity</keyword>
<reference evidence="10 11" key="1">
    <citation type="journal article" date="2015" name="Nat. Commun.">
        <title>Lucilia cuprina genome unlocks parasitic fly biology to underpin future interventions.</title>
        <authorList>
            <person name="Anstead C.A."/>
            <person name="Korhonen P.K."/>
            <person name="Young N.D."/>
            <person name="Hall R.S."/>
            <person name="Jex A.R."/>
            <person name="Murali S.C."/>
            <person name="Hughes D.S."/>
            <person name="Lee S.F."/>
            <person name="Perry T."/>
            <person name="Stroehlein A.J."/>
            <person name="Ansell B.R."/>
            <person name="Breugelmans B."/>
            <person name="Hofmann A."/>
            <person name="Qu J."/>
            <person name="Dugan S."/>
            <person name="Lee S.L."/>
            <person name="Chao H."/>
            <person name="Dinh H."/>
            <person name="Han Y."/>
            <person name="Doddapaneni H.V."/>
            <person name="Worley K.C."/>
            <person name="Muzny D.M."/>
            <person name="Ioannidis P."/>
            <person name="Waterhouse R.M."/>
            <person name="Zdobnov E.M."/>
            <person name="James P.J."/>
            <person name="Bagnall N.H."/>
            <person name="Kotze A.C."/>
            <person name="Gibbs R.A."/>
            <person name="Richards S."/>
            <person name="Batterham P."/>
            <person name="Gasser R.B."/>
        </authorList>
    </citation>
    <scope>NUCLEOTIDE SEQUENCE [LARGE SCALE GENOMIC DNA]</scope>
    <source>
        <strain evidence="10 11">LS</strain>
        <tissue evidence="10">Full body</tissue>
    </source>
</reference>
<evidence type="ECO:0000313" key="11">
    <source>
        <dbReference type="Proteomes" id="UP000037069"/>
    </source>
</evidence>
<evidence type="ECO:0000256" key="4">
    <source>
        <dbReference type="ARBA" id="ARBA00022529"/>
    </source>
</evidence>
<gene>
    <name evidence="10" type="ORF">FF38_09760</name>
</gene>
<dbReference type="OrthoDB" id="7441167at2759"/>
<dbReference type="AlphaFoldDB" id="A0A0L0BQZ2"/>
<evidence type="ECO:0000256" key="5">
    <source>
        <dbReference type="ARBA" id="ARBA00022588"/>
    </source>
</evidence>
<dbReference type="GO" id="GO:0045087">
    <property type="term" value="P:innate immune response"/>
    <property type="evidence" value="ECO:0007669"/>
    <property type="project" value="UniProtKB-KW"/>
</dbReference>
<evidence type="ECO:0000256" key="1">
    <source>
        <dbReference type="ARBA" id="ARBA00004613"/>
    </source>
</evidence>
<dbReference type="GO" id="GO:0005576">
    <property type="term" value="C:extracellular region"/>
    <property type="evidence" value="ECO:0007669"/>
    <property type="project" value="UniProtKB-SubCell"/>
</dbReference>
<evidence type="ECO:0000256" key="7">
    <source>
        <dbReference type="ARBA" id="ARBA00023022"/>
    </source>
</evidence>
<name>A0A0L0BQZ2_LUCCU</name>
<dbReference type="EMBL" id="JRES01001589">
    <property type="protein sequence ID" value="KNC21659.1"/>
    <property type="molecule type" value="Genomic_DNA"/>
</dbReference>
<keyword evidence="4" id="KW-0929">Antimicrobial</keyword>